<dbReference type="InterPro" id="IPR036852">
    <property type="entry name" value="Peptidase_S8/S53_dom_sf"/>
</dbReference>
<keyword evidence="2 5" id="KW-0645">Protease</keyword>
<dbReference type="PANTHER" id="PTHR43399">
    <property type="entry name" value="SUBTILISIN-RELATED"/>
    <property type="match status" value="1"/>
</dbReference>
<dbReference type="Pfam" id="PF00082">
    <property type="entry name" value="Peptidase_S8"/>
    <property type="match status" value="1"/>
</dbReference>
<name>L1K374_GUITC</name>
<reference evidence="7 9" key="1">
    <citation type="journal article" date="2012" name="Nature">
        <title>Algal genomes reveal evolutionary mosaicism and the fate of nucleomorphs.</title>
        <authorList>
            <consortium name="DOE Joint Genome Institute"/>
            <person name="Curtis B.A."/>
            <person name="Tanifuji G."/>
            <person name="Burki F."/>
            <person name="Gruber A."/>
            <person name="Irimia M."/>
            <person name="Maruyama S."/>
            <person name="Arias M.C."/>
            <person name="Ball S.G."/>
            <person name="Gile G.H."/>
            <person name="Hirakawa Y."/>
            <person name="Hopkins J.F."/>
            <person name="Kuo A."/>
            <person name="Rensing S.A."/>
            <person name="Schmutz J."/>
            <person name="Symeonidi A."/>
            <person name="Elias M."/>
            <person name="Eveleigh R.J."/>
            <person name="Herman E.K."/>
            <person name="Klute M.J."/>
            <person name="Nakayama T."/>
            <person name="Obornik M."/>
            <person name="Reyes-Prieto A."/>
            <person name="Armbrust E.V."/>
            <person name="Aves S.J."/>
            <person name="Beiko R.G."/>
            <person name="Coutinho P."/>
            <person name="Dacks J.B."/>
            <person name="Durnford D.G."/>
            <person name="Fast N.M."/>
            <person name="Green B.R."/>
            <person name="Grisdale C.J."/>
            <person name="Hempel F."/>
            <person name="Henrissat B."/>
            <person name="Hoppner M.P."/>
            <person name="Ishida K."/>
            <person name="Kim E."/>
            <person name="Koreny L."/>
            <person name="Kroth P.G."/>
            <person name="Liu Y."/>
            <person name="Malik S.B."/>
            <person name="Maier U.G."/>
            <person name="McRose D."/>
            <person name="Mock T."/>
            <person name="Neilson J.A."/>
            <person name="Onodera N.T."/>
            <person name="Poole A.M."/>
            <person name="Pritham E.J."/>
            <person name="Richards T.A."/>
            <person name="Rocap G."/>
            <person name="Roy S.W."/>
            <person name="Sarai C."/>
            <person name="Schaack S."/>
            <person name="Shirato S."/>
            <person name="Slamovits C.H."/>
            <person name="Spencer D.F."/>
            <person name="Suzuki S."/>
            <person name="Worden A.Z."/>
            <person name="Zauner S."/>
            <person name="Barry K."/>
            <person name="Bell C."/>
            <person name="Bharti A.K."/>
            <person name="Crow J.A."/>
            <person name="Grimwood J."/>
            <person name="Kramer R."/>
            <person name="Lindquist E."/>
            <person name="Lucas S."/>
            <person name="Salamov A."/>
            <person name="McFadden G.I."/>
            <person name="Lane C.E."/>
            <person name="Keeling P.J."/>
            <person name="Gray M.W."/>
            <person name="Grigoriev I.V."/>
            <person name="Archibald J.M."/>
        </authorList>
    </citation>
    <scope>NUCLEOTIDE SEQUENCE</scope>
    <source>
        <strain evidence="7 9">CCMP2712</strain>
    </source>
</reference>
<keyword evidence="4 5" id="KW-0720">Serine protease</keyword>
<dbReference type="InterPro" id="IPR015500">
    <property type="entry name" value="Peptidase_S8_subtilisin-rel"/>
</dbReference>
<dbReference type="GeneID" id="17311407"/>
<dbReference type="CDD" id="cd04842">
    <property type="entry name" value="Peptidases_S8_Kp43_protease"/>
    <property type="match status" value="1"/>
</dbReference>
<dbReference type="Gene3D" id="3.40.50.200">
    <property type="entry name" value="Peptidase S8/S53 domain"/>
    <property type="match status" value="1"/>
</dbReference>
<feature type="non-terminal residue" evidence="7">
    <location>
        <position position="1"/>
    </location>
</feature>
<evidence type="ECO:0000259" key="6">
    <source>
        <dbReference type="Pfam" id="PF00082"/>
    </source>
</evidence>
<dbReference type="OMA" id="KEDCGLN"/>
<evidence type="ECO:0000256" key="3">
    <source>
        <dbReference type="ARBA" id="ARBA00022801"/>
    </source>
</evidence>
<dbReference type="GO" id="GO:0004252">
    <property type="term" value="F:serine-type endopeptidase activity"/>
    <property type="evidence" value="ECO:0007669"/>
    <property type="project" value="UniProtKB-UniRule"/>
</dbReference>
<dbReference type="EMBL" id="JH992966">
    <property type="protein sequence ID" value="EKX54905.1"/>
    <property type="molecule type" value="Genomic_DNA"/>
</dbReference>
<dbReference type="GO" id="GO:0006508">
    <property type="term" value="P:proteolysis"/>
    <property type="evidence" value="ECO:0007669"/>
    <property type="project" value="UniProtKB-KW"/>
</dbReference>
<gene>
    <name evidence="7" type="ORF">GUITHDRAFT_47822</name>
</gene>
<feature type="domain" description="Peptidase S8/S53" evidence="6">
    <location>
        <begin position="3"/>
        <end position="267"/>
    </location>
</feature>
<organism evidence="7">
    <name type="scientific">Guillardia theta (strain CCMP2712)</name>
    <name type="common">Cryptophyte</name>
    <dbReference type="NCBI Taxonomy" id="905079"/>
    <lineage>
        <taxon>Eukaryota</taxon>
        <taxon>Cryptophyceae</taxon>
        <taxon>Pyrenomonadales</taxon>
        <taxon>Geminigeraceae</taxon>
        <taxon>Guillardia</taxon>
    </lineage>
</organism>
<feature type="active site" description="Charge relay system" evidence="5">
    <location>
        <position position="59"/>
    </location>
</feature>
<keyword evidence="9" id="KW-1185">Reference proteome</keyword>
<dbReference type="InterPro" id="IPR034058">
    <property type="entry name" value="TagA/B/C/D_pept_dom"/>
</dbReference>
<dbReference type="HOGENOM" id="CLU_068169_0_0_1"/>
<evidence type="ECO:0000256" key="2">
    <source>
        <dbReference type="ARBA" id="ARBA00022670"/>
    </source>
</evidence>
<dbReference type="PaxDb" id="55529-EKX54905"/>
<evidence type="ECO:0000313" key="8">
    <source>
        <dbReference type="EnsemblProtists" id="EKX54905"/>
    </source>
</evidence>
<dbReference type="InterPro" id="IPR051048">
    <property type="entry name" value="Peptidase_S8/S53_subtilisin"/>
</dbReference>
<comment type="similarity">
    <text evidence="1 5">Belongs to the peptidase S8 family.</text>
</comment>
<evidence type="ECO:0000256" key="1">
    <source>
        <dbReference type="ARBA" id="ARBA00011073"/>
    </source>
</evidence>
<dbReference type="InterPro" id="IPR022398">
    <property type="entry name" value="Peptidase_S8_His-AS"/>
</dbReference>
<dbReference type="AlphaFoldDB" id="L1K374"/>
<evidence type="ECO:0000256" key="4">
    <source>
        <dbReference type="ARBA" id="ARBA00022825"/>
    </source>
</evidence>
<evidence type="ECO:0000256" key="5">
    <source>
        <dbReference type="PROSITE-ProRule" id="PRU01240"/>
    </source>
</evidence>
<dbReference type="PANTHER" id="PTHR43399:SF4">
    <property type="entry name" value="CELL WALL-ASSOCIATED PROTEASE"/>
    <property type="match status" value="1"/>
</dbReference>
<reference evidence="9" key="2">
    <citation type="submission" date="2012-11" db="EMBL/GenBank/DDBJ databases">
        <authorList>
            <person name="Kuo A."/>
            <person name="Curtis B.A."/>
            <person name="Tanifuji G."/>
            <person name="Burki F."/>
            <person name="Gruber A."/>
            <person name="Irimia M."/>
            <person name="Maruyama S."/>
            <person name="Arias M.C."/>
            <person name="Ball S.G."/>
            <person name="Gile G.H."/>
            <person name="Hirakawa Y."/>
            <person name="Hopkins J.F."/>
            <person name="Rensing S.A."/>
            <person name="Schmutz J."/>
            <person name="Symeonidi A."/>
            <person name="Elias M."/>
            <person name="Eveleigh R.J."/>
            <person name="Herman E.K."/>
            <person name="Klute M.J."/>
            <person name="Nakayama T."/>
            <person name="Obornik M."/>
            <person name="Reyes-Prieto A."/>
            <person name="Armbrust E.V."/>
            <person name="Aves S.J."/>
            <person name="Beiko R.G."/>
            <person name="Coutinho P."/>
            <person name="Dacks J.B."/>
            <person name="Durnford D.G."/>
            <person name="Fast N.M."/>
            <person name="Green B.R."/>
            <person name="Grisdale C."/>
            <person name="Hempe F."/>
            <person name="Henrissat B."/>
            <person name="Hoppner M.P."/>
            <person name="Ishida K.-I."/>
            <person name="Kim E."/>
            <person name="Koreny L."/>
            <person name="Kroth P.G."/>
            <person name="Liu Y."/>
            <person name="Malik S.-B."/>
            <person name="Maier U.G."/>
            <person name="McRose D."/>
            <person name="Mock T."/>
            <person name="Neilson J.A."/>
            <person name="Onodera N.T."/>
            <person name="Poole A.M."/>
            <person name="Pritham E.J."/>
            <person name="Richards T.A."/>
            <person name="Rocap G."/>
            <person name="Roy S.W."/>
            <person name="Sarai C."/>
            <person name="Schaack S."/>
            <person name="Shirato S."/>
            <person name="Slamovits C.H."/>
            <person name="Spencer D.F."/>
            <person name="Suzuki S."/>
            <person name="Worden A.Z."/>
            <person name="Zauner S."/>
            <person name="Barry K."/>
            <person name="Bell C."/>
            <person name="Bharti A.K."/>
            <person name="Crow J.A."/>
            <person name="Grimwood J."/>
            <person name="Kramer R."/>
            <person name="Lindquist E."/>
            <person name="Lucas S."/>
            <person name="Salamov A."/>
            <person name="McFadden G.I."/>
            <person name="Lane C.E."/>
            <person name="Keeling P.J."/>
            <person name="Gray M.W."/>
            <person name="Grigoriev I.V."/>
            <person name="Archibald J.M."/>
        </authorList>
    </citation>
    <scope>NUCLEOTIDE SEQUENCE</scope>
    <source>
        <strain evidence="9">CCMP2712</strain>
    </source>
</reference>
<dbReference type="STRING" id="905079.L1K374"/>
<dbReference type="PRINTS" id="PR00723">
    <property type="entry name" value="SUBTILISIN"/>
</dbReference>
<dbReference type="Proteomes" id="UP000011087">
    <property type="component" value="Unassembled WGS sequence"/>
</dbReference>
<dbReference type="RefSeq" id="XP_005841885.1">
    <property type="nucleotide sequence ID" value="XM_005841828.1"/>
</dbReference>
<sequence>VNGSGEVVHVADSGLDVDHCFFRDSKRSLTYNKVDRKHRKLLVYWISRHGDGFDSIGGHGTHVAGSIAGSLEDVTWHPLANFSGVAPACKLAFTDAERQTSSDGEGPFVLDDIPSSIYLKPYEEVGARLHSHSWGTQDFSYTIDAHELDDFIYRHPDAFFSWAAGNDGEQERFGLIASPASAKNCLSVGATFAPVDNAHVLSFSARGPCKDGRLKPDVVLPGLLHSAQGQVGNDCSQTVQEKLATLTKMGTSMAAPVAAGLAALARSYLGE</sequence>
<dbReference type="OrthoDB" id="10256524at2759"/>
<proteinExistence type="inferred from homology"/>
<dbReference type="PROSITE" id="PS51892">
    <property type="entry name" value="SUBTILASE"/>
    <property type="match status" value="1"/>
</dbReference>
<dbReference type="KEGG" id="gtt:GUITHDRAFT_47822"/>
<keyword evidence="3 5" id="KW-0378">Hydrolase</keyword>
<dbReference type="SUPFAM" id="SSF52743">
    <property type="entry name" value="Subtilisin-like"/>
    <property type="match status" value="1"/>
</dbReference>
<feature type="active site" description="Charge relay system" evidence="5">
    <location>
        <position position="12"/>
    </location>
</feature>
<evidence type="ECO:0000313" key="9">
    <source>
        <dbReference type="Proteomes" id="UP000011087"/>
    </source>
</evidence>
<accession>L1K374</accession>
<feature type="non-terminal residue" evidence="7">
    <location>
        <position position="271"/>
    </location>
</feature>
<reference evidence="8" key="3">
    <citation type="submission" date="2016-03" db="UniProtKB">
        <authorList>
            <consortium name="EnsemblProtists"/>
        </authorList>
    </citation>
    <scope>IDENTIFICATION</scope>
</reference>
<protein>
    <recommendedName>
        <fullName evidence="6">Peptidase S8/S53 domain-containing protein</fullName>
    </recommendedName>
</protein>
<dbReference type="InterPro" id="IPR000209">
    <property type="entry name" value="Peptidase_S8/S53_dom"/>
</dbReference>
<evidence type="ECO:0000313" key="7">
    <source>
        <dbReference type="EMBL" id="EKX54905.1"/>
    </source>
</evidence>
<feature type="active site" description="Charge relay system" evidence="5">
    <location>
        <position position="252"/>
    </location>
</feature>
<dbReference type="InterPro" id="IPR023828">
    <property type="entry name" value="Peptidase_S8_Ser-AS"/>
</dbReference>
<dbReference type="PROSITE" id="PS00137">
    <property type="entry name" value="SUBTILASE_HIS"/>
    <property type="match status" value="1"/>
</dbReference>
<dbReference type="PROSITE" id="PS00138">
    <property type="entry name" value="SUBTILASE_SER"/>
    <property type="match status" value="1"/>
</dbReference>
<dbReference type="EnsemblProtists" id="EKX54905">
    <property type="protein sequence ID" value="EKX54905"/>
    <property type="gene ID" value="GUITHDRAFT_47822"/>
</dbReference>